<gene>
    <name evidence="1" type="ORF">MCOR_49807</name>
</gene>
<evidence type="ECO:0000313" key="2">
    <source>
        <dbReference type="Proteomes" id="UP000507470"/>
    </source>
</evidence>
<dbReference type="AlphaFoldDB" id="A0A6J8ECG3"/>
<dbReference type="EMBL" id="CACVKT020008734">
    <property type="protein sequence ID" value="CAC5417285.1"/>
    <property type="molecule type" value="Genomic_DNA"/>
</dbReference>
<accession>A0A6J8ECG3</accession>
<sequence length="227" mass="26103">MNKYNKKKPQLANISINQELTRINGNLVYYARFLVLDKKLKSTWVVDDKIYIIDTKNDKRIIRNNDDFCEMVNEHGIEPQLNGPNKQMKPQMTIENAKQQRMVVPLNDPDVLSYTEVGDNILEANVRYHCPVSGIINTKKTPNKVSSRKIWDYDHADLTDYKNDVSEVNWDNISNDNDVNVAVTNITETILRIAAKHIPCFCQSLISRPAMANWSYKESNSAPKKTS</sequence>
<organism evidence="1 2">
    <name type="scientific">Mytilus coruscus</name>
    <name type="common">Sea mussel</name>
    <dbReference type="NCBI Taxonomy" id="42192"/>
    <lineage>
        <taxon>Eukaryota</taxon>
        <taxon>Metazoa</taxon>
        <taxon>Spiralia</taxon>
        <taxon>Lophotrochozoa</taxon>
        <taxon>Mollusca</taxon>
        <taxon>Bivalvia</taxon>
        <taxon>Autobranchia</taxon>
        <taxon>Pteriomorphia</taxon>
        <taxon>Mytilida</taxon>
        <taxon>Mytiloidea</taxon>
        <taxon>Mytilidae</taxon>
        <taxon>Mytilinae</taxon>
        <taxon>Mytilus</taxon>
    </lineage>
</organism>
<protein>
    <submittedName>
        <fullName evidence="1">Uncharacterized protein</fullName>
    </submittedName>
</protein>
<dbReference type="OrthoDB" id="8959332at2759"/>
<reference evidence="1 2" key="1">
    <citation type="submission" date="2020-06" db="EMBL/GenBank/DDBJ databases">
        <authorList>
            <person name="Li R."/>
            <person name="Bekaert M."/>
        </authorList>
    </citation>
    <scope>NUCLEOTIDE SEQUENCE [LARGE SCALE GENOMIC DNA]</scope>
    <source>
        <strain evidence="2">wild</strain>
    </source>
</reference>
<evidence type="ECO:0000313" key="1">
    <source>
        <dbReference type="EMBL" id="CAC5417285.1"/>
    </source>
</evidence>
<keyword evidence="2" id="KW-1185">Reference proteome</keyword>
<dbReference type="Proteomes" id="UP000507470">
    <property type="component" value="Unassembled WGS sequence"/>
</dbReference>
<proteinExistence type="predicted"/>
<name>A0A6J8ECG3_MYTCO</name>